<evidence type="ECO:0000256" key="2">
    <source>
        <dbReference type="ARBA" id="ARBA00022645"/>
    </source>
</evidence>
<feature type="transmembrane region" description="Helical" evidence="8">
    <location>
        <begin position="822"/>
        <end position="844"/>
    </location>
</feature>
<evidence type="ECO:0000259" key="11">
    <source>
        <dbReference type="PROSITE" id="PS01186"/>
    </source>
</evidence>
<dbReference type="InterPro" id="IPR029058">
    <property type="entry name" value="AB_hydrolase_fold"/>
</dbReference>
<organism evidence="12">
    <name type="scientific">Phaeomonas parva</name>
    <dbReference type="NCBI Taxonomy" id="124430"/>
    <lineage>
        <taxon>Eukaryota</taxon>
        <taxon>Sar</taxon>
        <taxon>Stramenopiles</taxon>
        <taxon>Ochrophyta</taxon>
        <taxon>Pinguiophyceae</taxon>
        <taxon>Pinguiochrysidales</taxon>
        <taxon>Pinguiochrysidaceae</taxon>
        <taxon>Phaeomonas</taxon>
    </lineage>
</organism>
<proteinExistence type="inferred from homology"/>
<dbReference type="PANTHER" id="PTHR11802">
    <property type="entry name" value="SERINE PROTEASE FAMILY S10 SERINE CARBOXYPEPTIDASE"/>
    <property type="match status" value="1"/>
</dbReference>
<dbReference type="PROSITE" id="PS00560">
    <property type="entry name" value="CARBOXYPEPT_SER_HIS"/>
    <property type="match status" value="1"/>
</dbReference>
<dbReference type="InterPro" id="IPR001563">
    <property type="entry name" value="Peptidase_S10"/>
</dbReference>
<dbReference type="InterPro" id="IPR036116">
    <property type="entry name" value="FN3_sf"/>
</dbReference>
<feature type="chain" id="PRO_5030941345" description="EGF-like domain-containing protein" evidence="9">
    <location>
        <begin position="24"/>
        <end position="897"/>
    </location>
</feature>
<evidence type="ECO:0000256" key="7">
    <source>
        <dbReference type="SAM" id="MobiDB-lite"/>
    </source>
</evidence>
<reference evidence="12" key="1">
    <citation type="submission" date="2021-01" db="EMBL/GenBank/DDBJ databases">
        <authorList>
            <person name="Corre E."/>
            <person name="Pelletier E."/>
            <person name="Niang G."/>
            <person name="Scheremetjew M."/>
            <person name="Finn R."/>
            <person name="Kale V."/>
            <person name="Holt S."/>
            <person name="Cochrane G."/>
            <person name="Meng A."/>
            <person name="Brown T."/>
            <person name="Cohen L."/>
        </authorList>
    </citation>
    <scope>NUCLEOTIDE SEQUENCE</scope>
    <source>
        <strain evidence="12">CCMP2877</strain>
    </source>
</reference>
<evidence type="ECO:0000313" key="12">
    <source>
        <dbReference type="EMBL" id="CAD9261373.1"/>
    </source>
</evidence>
<dbReference type="SUPFAM" id="SSF49265">
    <property type="entry name" value="Fibronectin type III"/>
    <property type="match status" value="1"/>
</dbReference>
<keyword evidence="2" id="KW-0121">Carboxypeptidase</keyword>
<dbReference type="GO" id="GO:0004185">
    <property type="term" value="F:serine-type carboxypeptidase activity"/>
    <property type="evidence" value="ECO:0007669"/>
    <property type="project" value="InterPro"/>
</dbReference>
<dbReference type="PRINTS" id="PR00724">
    <property type="entry name" value="CRBOXYPTASEC"/>
</dbReference>
<evidence type="ECO:0000256" key="1">
    <source>
        <dbReference type="ARBA" id="ARBA00009431"/>
    </source>
</evidence>
<dbReference type="PANTHER" id="PTHR11802:SF3">
    <property type="entry name" value="RETINOID-INDUCIBLE SERINE CARBOXYPEPTIDASE"/>
    <property type="match status" value="1"/>
</dbReference>
<dbReference type="CDD" id="cd00063">
    <property type="entry name" value="FN3"/>
    <property type="match status" value="1"/>
</dbReference>
<dbReference type="PROSITE" id="PS01186">
    <property type="entry name" value="EGF_2"/>
    <property type="match status" value="1"/>
</dbReference>
<comment type="similarity">
    <text evidence="1">Belongs to the peptidase S10 family.</text>
</comment>
<dbReference type="SUPFAM" id="SSF57196">
    <property type="entry name" value="EGF/Laminin"/>
    <property type="match status" value="1"/>
</dbReference>
<evidence type="ECO:0000256" key="6">
    <source>
        <dbReference type="ARBA" id="ARBA00023180"/>
    </source>
</evidence>
<dbReference type="InterPro" id="IPR033124">
    <property type="entry name" value="Ser_caboxypep_his_AS"/>
</dbReference>
<feature type="region of interest" description="Disordered" evidence="7">
    <location>
        <begin position="489"/>
        <end position="513"/>
    </location>
</feature>
<evidence type="ECO:0000256" key="8">
    <source>
        <dbReference type="SAM" id="Phobius"/>
    </source>
</evidence>
<dbReference type="SUPFAM" id="SSF53474">
    <property type="entry name" value="alpha/beta-Hydrolases"/>
    <property type="match status" value="1"/>
</dbReference>
<evidence type="ECO:0000256" key="3">
    <source>
        <dbReference type="ARBA" id="ARBA00022670"/>
    </source>
</evidence>
<evidence type="ECO:0000259" key="10">
    <source>
        <dbReference type="PROSITE" id="PS00022"/>
    </source>
</evidence>
<evidence type="ECO:0000256" key="5">
    <source>
        <dbReference type="ARBA" id="ARBA00022801"/>
    </source>
</evidence>
<feature type="domain" description="EGF-like" evidence="10 11">
    <location>
        <begin position="633"/>
        <end position="644"/>
    </location>
</feature>
<gene>
    <name evidence="12" type="ORF">PPAR1163_LOCUS19753</name>
</gene>
<dbReference type="PROSITE" id="PS00022">
    <property type="entry name" value="EGF_1"/>
    <property type="match status" value="1"/>
</dbReference>
<keyword evidence="8" id="KW-0812">Transmembrane</keyword>
<name>A0A7S1UA44_9STRA</name>
<dbReference type="Gene3D" id="3.40.50.1820">
    <property type="entry name" value="alpha/beta hydrolase"/>
    <property type="match status" value="1"/>
</dbReference>
<accession>A0A7S1UA44</accession>
<dbReference type="EMBL" id="HBGJ01031178">
    <property type="protein sequence ID" value="CAD9261373.1"/>
    <property type="molecule type" value="Transcribed_RNA"/>
</dbReference>
<keyword evidence="8" id="KW-1133">Transmembrane helix</keyword>
<protein>
    <recommendedName>
        <fullName evidence="10 11">EGF-like domain-containing protein</fullName>
    </recommendedName>
</protein>
<dbReference type="GO" id="GO:0006508">
    <property type="term" value="P:proteolysis"/>
    <property type="evidence" value="ECO:0007669"/>
    <property type="project" value="UniProtKB-KW"/>
</dbReference>
<keyword evidence="6" id="KW-0325">Glycoprotein</keyword>
<dbReference type="Pfam" id="PF00450">
    <property type="entry name" value="Peptidase_S10"/>
    <property type="match status" value="1"/>
</dbReference>
<dbReference type="InterPro" id="IPR003961">
    <property type="entry name" value="FN3_dom"/>
</dbReference>
<dbReference type="AlphaFoldDB" id="A0A7S1UA44"/>
<evidence type="ECO:0000256" key="9">
    <source>
        <dbReference type="SAM" id="SignalP"/>
    </source>
</evidence>
<keyword evidence="3" id="KW-0645">Protease</keyword>
<keyword evidence="4 9" id="KW-0732">Signal</keyword>
<evidence type="ECO:0000256" key="4">
    <source>
        <dbReference type="ARBA" id="ARBA00022729"/>
    </source>
</evidence>
<keyword evidence="8" id="KW-0472">Membrane</keyword>
<sequence>MTMARHLARHALLVLVLLAPSLGRRRVPSHDEAPRRQLGEETREEYEDLIHQRRRLEYEAPRGPDDHLVSSLPKFSSSYSDHWAGLLTVDQEHQGRLFYWLFEPKEESARANAPLVIWLNGGPGCSSMDGLFIENGPFRIDPEGKIKKHDYGWNQKAYVVYVDQPVGTGLSYIHDDAYRGDDAAIAKDFYVFLQELLTLHEGLQGRDIYFSGESHAGHYIPYMIDYIITRQAGDRDDHDLNVVGAAIGNGWTDPYHQYAVTDYAWSRGIIGVQQIPTLNVLEDSCQASLRAQRYSSPACFDLMDKIVDASNPGRSAEPVLYYDTRVYESSASFPPDKQRVETYLNNGDVRSALHVSSTPQAFVECANKPYNKLKYHDGLGVTDELVRVLDAGVRVLFYSGIHDMICNYMGTEKLLHQLEWQHDSEWRKADRHVWMGDAGKPWGYVKSANNLQFLIVLDAGHMVPMDQPKPSLDMINRFIEGRSFQDKHQEAYVPTTKDLPHRDGEEEPGPPAAPLLPSGSVIAFNSSALVHFTEVPGAESYLVTSIPDLLEVPVEAPPARVRHLRHGIPYSFRVRAVAGGQMSEPSVATSPVVPGCAFEEGAPEDDPEEDNYVSYCCGRGVCGRSEESGVVGCFCSEGFSGAHCEIAASNASASCQSPYAFHNSSHPDDGNSPTDSFPFFPMADIDCGATAHYQCDVDVKLKFDTSTLAVFDGQRGQNGFGALLAAEFEELFDRALLPSGNAVVSDIALGTDGKAALQAIITVRVGNGGDFQRHLEVLYRTEDRLQEGLLTARILTLPGENPIMQAQEVPPPKHNTKSRKEAIALSIGIPACLALALVTAMSIAKLRQKRKDKPSLFDSAATRIGLKDLQSLEEKEGLMLSDNLSDDSDSDDAVHSL</sequence>
<feature type="signal peptide" evidence="9">
    <location>
        <begin position="1"/>
        <end position="23"/>
    </location>
</feature>
<keyword evidence="5" id="KW-0378">Hydrolase</keyword>
<dbReference type="InterPro" id="IPR000742">
    <property type="entry name" value="EGF"/>
</dbReference>